<proteinExistence type="predicted"/>
<name>A0AAW1WWP0_RUBAR</name>
<dbReference type="AlphaFoldDB" id="A0AAW1WWP0"/>
<gene>
    <name evidence="1" type="ORF">M0R45_025917</name>
</gene>
<protein>
    <submittedName>
        <fullName evidence="1">Uncharacterized protein</fullName>
    </submittedName>
</protein>
<comment type="caution">
    <text evidence="1">The sequence shown here is derived from an EMBL/GenBank/DDBJ whole genome shotgun (WGS) entry which is preliminary data.</text>
</comment>
<reference evidence="1 2" key="1">
    <citation type="journal article" date="2023" name="G3 (Bethesda)">
        <title>A chromosome-length genome assembly and annotation of blackberry (Rubus argutus, cv. 'Hillquist').</title>
        <authorList>
            <person name="Bruna T."/>
            <person name="Aryal R."/>
            <person name="Dudchenko O."/>
            <person name="Sargent D.J."/>
            <person name="Mead D."/>
            <person name="Buti M."/>
            <person name="Cavallini A."/>
            <person name="Hytonen T."/>
            <person name="Andres J."/>
            <person name="Pham M."/>
            <person name="Weisz D."/>
            <person name="Mascagni F."/>
            <person name="Usai G."/>
            <person name="Natali L."/>
            <person name="Bassil N."/>
            <person name="Fernandez G.E."/>
            <person name="Lomsadze A."/>
            <person name="Armour M."/>
            <person name="Olukolu B."/>
            <person name="Poorten T."/>
            <person name="Britton C."/>
            <person name="Davik J."/>
            <person name="Ashrafi H."/>
            <person name="Aiden E.L."/>
            <person name="Borodovsky M."/>
            <person name="Worthington M."/>
        </authorList>
    </citation>
    <scope>NUCLEOTIDE SEQUENCE [LARGE SCALE GENOMIC DNA]</scope>
    <source>
        <strain evidence="1">PI 553951</strain>
    </source>
</reference>
<sequence>MAGLAARVMSTGGAQGMVKLRVLFGLIDFELSLSRGSIESTAGRFAGWLVKGGQRRGGFVKVTEAESGRGGDGIVMVKP</sequence>
<accession>A0AAW1WWP0</accession>
<evidence type="ECO:0000313" key="1">
    <source>
        <dbReference type="EMBL" id="KAK9928797.1"/>
    </source>
</evidence>
<organism evidence="1 2">
    <name type="scientific">Rubus argutus</name>
    <name type="common">Southern blackberry</name>
    <dbReference type="NCBI Taxonomy" id="59490"/>
    <lineage>
        <taxon>Eukaryota</taxon>
        <taxon>Viridiplantae</taxon>
        <taxon>Streptophyta</taxon>
        <taxon>Embryophyta</taxon>
        <taxon>Tracheophyta</taxon>
        <taxon>Spermatophyta</taxon>
        <taxon>Magnoliopsida</taxon>
        <taxon>eudicotyledons</taxon>
        <taxon>Gunneridae</taxon>
        <taxon>Pentapetalae</taxon>
        <taxon>rosids</taxon>
        <taxon>fabids</taxon>
        <taxon>Rosales</taxon>
        <taxon>Rosaceae</taxon>
        <taxon>Rosoideae</taxon>
        <taxon>Rosoideae incertae sedis</taxon>
        <taxon>Rubus</taxon>
    </lineage>
</organism>
<evidence type="ECO:0000313" key="2">
    <source>
        <dbReference type="Proteomes" id="UP001457282"/>
    </source>
</evidence>
<dbReference type="Proteomes" id="UP001457282">
    <property type="component" value="Unassembled WGS sequence"/>
</dbReference>
<dbReference type="EMBL" id="JBEDUW010000005">
    <property type="protein sequence ID" value="KAK9928797.1"/>
    <property type="molecule type" value="Genomic_DNA"/>
</dbReference>
<keyword evidence="2" id="KW-1185">Reference proteome</keyword>